<keyword evidence="1" id="KW-0812">Transmembrane</keyword>
<keyword evidence="3" id="KW-1185">Reference proteome</keyword>
<dbReference type="AlphaFoldDB" id="A0A2T3B8L4"/>
<gene>
    <name evidence="2" type="ORF">M430DRAFT_17146</name>
</gene>
<evidence type="ECO:0000313" key="3">
    <source>
        <dbReference type="Proteomes" id="UP000241818"/>
    </source>
</evidence>
<dbReference type="EMBL" id="KZ679008">
    <property type="protein sequence ID" value="PSS23219.1"/>
    <property type="molecule type" value="Genomic_DNA"/>
</dbReference>
<protein>
    <submittedName>
        <fullName evidence="2">Uncharacterized protein</fullName>
    </submittedName>
</protein>
<reference evidence="2 3" key="1">
    <citation type="journal article" date="2018" name="New Phytol.">
        <title>Comparative genomics and transcriptomics depict ericoid mycorrhizal fungi as versatile saprotrophs and plant mutualists.</title>
        <authorList>
            <person name="Martino E."/>
            <person name="Morin E."/>
            <person name="Grelet G.A."/>
            <person name="Kuo A."/>
            <person name="Kohler A."/>
            <person name="Daghino S."/>
            <person name="Barry K.W."/>
            <person name="Cichocki N."/>
            <person name="Clum A."/>
            <person name="Dockter R.B."/>
            <person name="Hainaut M."/>
            <person name="Kuo R.C."/>
            <person name="LaButti K."/>
            <person name="Lindahl B.D."/>
            <person name="Lindquist E.A."/>
            <person name="Lipzen A."/>
            <person name="Khouja H.R."/>
            <person name="Magnuson J."/>
            <person name="Murat C."/>
            <person name="Ohm R.A."/>
            <person name="Singer S.W."/>
            <person name="Spatafora J.W."/>
            <person name="Wang M."/>
            <person name="Veneault-Fourrey C."/>
            <person name="Henrissat B."/>
            <person name="Grigoriev I.V."/>
            <person name="Martin F.M."/>
            <person name="Perotto S."/>
        </authorList>
    </citation>
    <scope>NUCLEOTIDE SEQUENCE [LARGE SCALE GENOMIC DNA]</scope>
    <source>
        <strain evidence="2 3">ATCC 22711</strain>
    </source>
</reference>
<organism evidence="2 3">
    <name type="scientific">Amorphotheca resinae ATCC 22711</name>
    <dbReference type="NCBI Taxonomy" id="857342"/>
    <lineage>
        <taxon>Eukaryota</taxon>
        <taxon>Fungi</taxon>
        <taxon>Dikarya</taxon>
        <taxon>Ascomycota</taxon>
        <taxon>Pezizomycotina</taxon>
        <taxon>Leotiomycetes</taxon>
        <taxon>Helotiales</taxon>
        <taxon>Amorphothecaceae</taxon>
        <taxon>Amorphotheca</taxon>
    </lineage>
</organism>
<evidence type="ECO:0000313" key="2">
    <source>
        <dbReference type="EMBL" id="PSS23219.1"/>
    </source>
</evidence>
<dbReference type="GeneID" id="36571691"/>
<dbReference type="Proteomes" id="UP000241818">
    <property type="component" value="Unassembled WGS sequence"/>
</dbReference>
<proteinExistence type="predicted"/>
<dbReference type="RefSeq" id="XP_024723265.1">
    <property type="nucleotide sequence ID" value="XM_024863610.1"/>
</dbReference>
<name>A0A2T3B8L4_AMORE</name>
<keyword evidence="1" id="KW-0472">Membrane</keyword>
<keyword evidence="1" id="KW-1133">Transmembrane helix</keyword>
<dbReference type="InParanoid" id="A0A2T3B8L4"/>
<evidence type="ECO:0000256" key="1">
    <source>
        <dbReference type="SAM" id="Phobius"/>
    </source>
</evidence>
<sequence>MLLLPPDEDIAVVQCDGVLAVQQDIFDLGWLLYTIGVGNAQHKHLFRIFSRDTDEKRERIEAFETRTLLNTMPDNLLGRIQGPLRYGIGTKLQERGVLAVADYITMLAIFCYWLFF</sequence>
<feature type="transmembrane region" description="Helical" evidence="1">
    <location>
        <begin position="96"/>
        <end position="115"/>
    </location>
</feature>
<accession>A0A2T3B8L4</accession>